<dbReference type="NCBIfam" id="NF006829">
    <property type="entry name" value="PRK09352.1"/>
    <property type="match status" value="1"/>
</dbReference>
<accession>A0ABV6XII8</accession>
<evidence type="ECO:0000256" key="5">
    <source>
        <dbReference type="ARBA" id="ARBA00022832"/>
    </source>
</evidence>
<comment type="function">
    <text evidence="9">Catalyzes the condensation reaction of fatty acid synthesis by the addition to an acyl acceptor of two carbons from malonyl-ACP. Catalyzes the first condensation reaction which initiates fatty acid synthesis and may therefore play a role in governing the total rate of fatty acid production. Possesses both acetoacetyl-ACP synthase and acetyl transacylase activities. Its substrate specificity determines the biosynthesis of branched-chain and/or straight-chain of fatty acids.</text>
</comment>
<sequence>MQPSPPRIVEPCGPSPVLCGFGGHLPEPVVTNHELATRLDTSDEWIRQRTGIAQRHRVAPGGATSDLAVEAGRQALASAGGGTVDAVVLATSTPDHISPATAPDVAARLGLGPVAAFDIGAVCSGFVYGLAVSASLVRAGVATRVLLIGADTYTTLVDPNDRTTAILFGDGAGAVVLRAGRAGEPGAVGPFDLGSDGTRKDLILVPNGGSRQRSRSARPPVGSDPRDDHVHVVGGEVFQHAVRRMCQSTRNVLDSAGWSLDDVARLLPHQANHRIATAVARRLDLPEDRLLSNIEQVGNTAGASIPLLLARTWERGLLRPGDKVVITAFGGGLTWGSAAISWPSPGPPEDPLGRE</sequence>
<dbReference type="PANTHER" id="PTHR34069:SF2">
    <property type="entry name" value="BETA-KETOACYL-[ACYL-CARRIER-PROTEIN] SYNTHASE III"/>
    <property type="match status" value="1"/>
</dbReference>
<evidence type="ECO:0000313" key="14">
    <source>
        <dbReference type="Proteomes" id="UP001592581"/>
    </source>
</evidence>
<feature type="region of interest" description="ACP-binding" evidence="9">
    <location>
        <begin position="270"/>
        <end position="274"/>
    </location>
</feature>
<dbReference type="HAMAP" id="MF_01815">
    <property type="entry name" value="FabH"/>
    <property type="match status" value="1"/>
</dbReference>
<feature type="region of interest" description="Disordered" evidence="10">
    <location>
        <begin position="204"/>
        <end position="227"/>
    </location>
</feature>
<evidence type="ECO:0000313" key="13">
    <source>
        <dbReference type="EMBL" id="MFC1437744.1"/>
    </source>
</evidence>
<dbReference type="EMBL" id="JBEUKS010000001">
    <property type="protein sequence ID" value="MFC1437744.1"/>
    <property type="molecule type" value="Genomic_DNA"/>
</dbReference>
<dbReference type="GO" id="GO:0033818">
    <property type="term" value="F:beta-ketoacyl-acyl-carrier-protein synthase III activity"/>
    <property type="evidence" value="ECO:0007669"/>
    <property type="project" value="UniProtKB-EC"/>
</dbReference>
<keyword evidence="5 9" id="KW-0276">Fatty acid metabolism</keyword>
<dbReference type="EC" id="2.3.1.180" evidence="9"/>
<dbReference type="Proteomes" id="UP001592581">
    <property type="component" value="Unassembled WGS sequence"/>
</dbReference>
<dbReference type="Pfam" id="PF08541">
    <property type="entry name" value="ACP_syn_III_C"/>
    <property type="match status" value="1"/>
</dbReference>
<feature type="active site" evidence="9">
    <location>
        <position position="299"/>
    </location>
</feature>
<comment type="subcellular location">
    <subcellularLocation>
        <location evidence="9">Cytoplasm</location>
    </subcellularLocation>
</comment>
<feature type="domain" description="Beta-ketoacyl-[acyl-carrier-protein] synthase III C-terminal" evidence="11">
    <location>
        <begin position="253"/>
        <end position="342"/>
    </location>
</feature>
<dbReference type="Gene3D" id="3.40.47.10">
    <property type="match status" value="1"/>
</dbReference>
<keyword evidence="7 9" id="KW-0275">Fatty acid biosynthesis</keyword>
<keyword evidence="2 9" id="KW-0963">Cytoplasm</keyword>
<evidence type="ECO:0000256" key="7">
    <source>
        <dbReference type="ARBA" id="ARBA00023160"/>
    </source>
</evidence>
<dbReference type="CDD" id="cd00830">
    <property type="entry name" value="KAS_III"/>
    <property type="match status" value="1"/>
</dbReference>
<gene>
    <name evidence="9" type="primary">fabH</name>
    <name evidence="13" type="ORF">ABUW04_05685</name>
</gene>
<protein>
    <recommendedName>
        <fullName evidence="9">Beta-ketoacyl-[acyl-carrier-protein] synthase III</fullName>
        <shortName evidence="9">Beta-ketoacyl-ACP synthase III</shortName>
        <shortName evidence="9">KAS III</shortName>
        <ecNumber evidence="9">2.3.1.180</ecNumber>
    </recommendedName>
    <alternativeName>
        <fullName evidence="9">3-oxoacyl-[acyl-carrier-protein] synthase 3</fullName>
    </alternativeName>
    <alternativeName>
        <fullName evidence="9">3-oxoacyl-[acyl-carrier-protein] synthase III</fullName>
    </alternativeName>
</protein>
<dbReference type="PANTHER" id="PTHR34069">
    <property type="entry name" value="3-OXOACYL-[ACYL-CARRIER-PROTEIN] SYNTHASE 3"/>
    <property type="match status" value="1"/>
</dbReference>
<evidence type="ECO:0000256" key="1">
    <source>
        <dbReference type="ARBA" id="ARBA00008642"/>
    </source>
</evidence>
<keyword evidence="4 9" id="KW-0808">Transferase</keyword>
<comment type="catalytic activity">
    <reaction evidence="9">
        <text>malonyl-[ACP] + acetyl-CoA + H(+) = 3-oxobutanoyl-[ACP] + CO2 + CoA</text>
        <dbReference type="Rhea" id="RHEA:12080"/>
        <dbReference type="Rhea" id="RHEA-COMP:9623"/>
        <dbReference type="Rhea" id="RHEA-COMP:9625"/>
        <dbReference type="ChEBI" id="CHEBI:15378"/>
        <dbReference type="ChEBI" id="CHEBI:16526"/>
        <dbReference type="ChEBI" id="CHEBI:57287"/>
        <dbReference type="ChEBI" id="CHEBI:57288"/>
        <dbReference type="ChEBI" id="CHEBI:78449"/>
        <dbReference type="ChEBI" id="CHEBI:78450"/>
        <dbReference type="EC" id="2.3.1.180"/>
    </reaction>
</comment>
<dbReference type="NCBIfam" id="TIGR00747">
    <property type="entry name" value="fabH"/>
    <property type="match status" value="1"/>
</dbReference>
<proteinExistence type="inferred from homology"/>
<name>A0ABV6XII8_9ACTN</name>
<evidence type="ECO:0000256" key="9">
    <source>
        <dbReference type="HAMAP-Rule" id="MF_01815"/>
    </source>
</evidence>
<evidence type="ECO:0000256" key="8">
    <source>
        <dbReference type="ARBA" id="ARBA00023315"/>
    </source>
</evidence>
<reference evidence="13 14" key="1">
    <citation type="submission" date="2024-06" db="EMBL/GenBank/DDBJ databases">
        <authorList>
            <person name="Lee S.D."/>
        </authorList>
    </citation>
    <scope>NUCLEOTIDE SEQUENCE [LARGE SCALE GENOMIC DNA]</scope>
    <source>
        <strain evidence="13 14">N1-10</strain>
    </source>
</reference>
<comment type="domain">
    <text evidence="9">The last Arg residue of the ACP-binding site is essential for the weak association between ACP/AcpP and FabH.</text>
</comment>
<keyword evidence="9" id="KW-0511">Multifunctional enzyme</keyword>
<feature type="active site" evidence="9">
    <location>
        <position position="123"/>
    </location>
</feature>
<keyword evidence="6 9" id="KW-0443">Lipid metabolism</keyword>
<comment type="similarity">
    <text evidence="1 9">Belongs to the thiolase-like superfamily. FabH family.</text>
</comment>
<evidence type="ECO:0000259" key="11">
    <source>
        <dbReference type="Pfam" id="PF08541"/>
    </source>
</evidence>
<keyword evidence="14" id="KW-1185">Reference proteome</keyword>
<organism evidence="13 14">
    <name type="scientific">Streptacidiphilus jeojiensis</name>
    <dbReference type="NCBI Taxonomy" id="3229225"/>
    <lineage>
        <taxon>Bacteria</taxon>
        <taxon>Bacillati</taxon>
        <taxon>Actinomycetota</taxon>
        <taxon>Actinomycetes</taxon>
        <taxon>Kitasatosporales</taxon>
        <taxon>Streptomycetaceae</taxon>
        <taxon>Streptacidiphilus</taxon>
    </lineage>
</organism>
<dbReference type="InterPro" id="IPR013747">
    <property type="entry name" value="ACP_syn_III_C"/>
</dbReference>
<keyword evidence="8 9" id="KW-0012">Acyltransferase</keyword>
<dbReference type="SUPFAM" id="SSF53901">
    <property type="entry name" value="Thiolase-like"/>
    <property type="match status" value="1"/>
</dbReference>
<feature type="domain" description="Beta-ketoacyl-[acyl-carrier-protein] synthase III N-terminal" evidence="12">
    <location>
        <begin position="117"/>
        <end position="197"/>
    </location>
</feature>
<keyword evidence="3 9" id="KW-0444">Lipid biosynthesis</keyword>
<evidence type="ECO:0000256" key="2">
    <source>
        <dbReference type="ARBA" id="ARBA00022490"/>
    </source>
</evidence>
<dbReference type="InterPro" id="IPR004655">
    <property type="entry name" value="FabH"/>
</dbReference>
<dbReference type="InterPro" id="IPR013751">
    <property type="entry name" value="ACP_syn_III_N"/>
</dbReference>
<dbReference type="Pfam" id="PF08545">
    <property type="entry name" value="ACP_syn_III"/>
    <property type="match status" value="1"/>
</dbReference>
<evidence type="ECO:0000259" key="12">
    <source>
        <dbReference type="Pfam" id="PF08545"/>
    </source>
</evidence>
<dbReference type="RefSeq" id="WP_380563294.1">
    <property type="nucleotide sequence ID" value="NZ_JBEUKS010000001.1"/>
</dbReference>
<dbReference type="InterPro" id="IPR016039">
    <property type="entry name" value="Thiolase-like"/>
</dbReference>
<evidence type="ECO:0000256" key="10">
    <source>
        <dbReference type="SAM" id="MobiDB-lite"/>
    </source>
</evidence>
<evidence type="ECO:0000256" key="4">
    <source>
        <dbReference type="ARBA" id="ARBA00022679"/>
    </source>
</evidence>
<feature type="active site" evidence="9">
    <location>
        <position position="269"/>
    </location>
</feature>
<comment type="pathway">
    <text evidence="9">Lipid metabolism; fatty acid biosynthesis.</text>
</comment>
<comment type="caution">
    <text evidence="13">The sequence shown here is derived from an EMBL/GenBank/DDBJ whole genome shotgun (WGS) entry which is preliminary data.</text>
</comment>
<comment type="subunit">
    <text evidence="9">Homodimer.</text>
</comment>
<evidence type="ECO:0000256" key="6">
    <source>
        <dbReference type="ARBA" id="ARBA00023098"/>
    </source>
</evidence>
<evidence type="ECO:0000256" key="3">
    <source>
        <dbReference type="ARBA" id="ARBA00022516"/>
    </source>
</evidence>